<gene>
    <name evidence="1" type="ORF">HHL09_15815</name>
</gene>
<evidence type="ECO:0000313" key="1">
    <source>
        <dbReference type="EMBL" id="QJE97190.1"/>
    </source>
</evidence>
<accession>A0A858RLX8</accession>
<dbReference type="SUPFAM" id="SSF53474">
    <property type="entry name" value="alpha/beta-Hydrolases"/>
    <property type="match status" value="1"/>
</dbReference>
<dbReference type="InterPro" id="IPR029058">
    <property type="entry name" value="AB_hydrolase_fold"/>
</dbReference>
<name>A0A858RLX8_9BACT</name>
<organism evidence="1 2">
    <name type="scientific">Luteolibacter luteus</name>
    <dbReference type="NCBI Taxonomy" id="2728835"/>
    <lineage>
        <taxon>Bacteria</taxon>
        <taxon>Pseudomonadati</taxon>
        <taxon>Verrucomicrobiota</taxon>
        <taxon>Verrucomicrobiia</taxon>
        <taxon>Verrucomicrobiales</taxon>
        <taxon>Verrucomicrobiaceae</taxon>
        <taxon>Luteolibacter</taxon>
    </lineage>
</organism>
<sequence>MRFLPILAASSALVLCQCGTPSPPRCSILPRESRGESKVHLEQARQAWVSLGSGISGAERDAALLSYNHALARLVDRLHCGKGSVHEKAAAMGTTIDETHSLGAGIRVADLDALVPASSVSTKDVGERHVVTGLGVPLVGWKKTAEEGKPRWEFEPPTGIPLNLTAVLRFPAGKQPEWSFVYPGRAKTVKVGAKEMTMAADWSAPAALYWHMSDLDDLDLEKVFLPSRFSEETSLYVVAPYDPKRIPLVLVHGLNSSPGTFKKLYNELNREPWFRDHYQVWVYSYPTGNNWLYSAARFRQEMKKADDYARRHGPTDQWERMVIVAHSMGGVITHASLKKPGEAMYNAFDKRPLDQISTNKKTREAIQILTMYEPLQPPDRVVFLAAPHQGSPSADRFFSALLRRLIRLPKTLTVNLVDFTLNDLSSLATSGQSSSKGWFTSIGSLSPSYPAYQALKEVPFREGLKEHSIIGDRGRGDTPDSSDGIVPYWSSHLDGVESEKIVPFGHSVQACPECGQEVKRILELHLGEKAKRAR</sequence>
<dbReference type="EMBL" id="CP051774">
    <property type="protein sequence ID" value="QJE97190.1"/>
    <property type="molecule type" value="Genomic_DNA"/>
</dbReference>
<dbReference type="Gene3D" id="3.40.50.1820">
    <property type="entry name" value="alpha/beta hydrolase"/>
    <property type="match status" value="1"/>
</dbReference>
<reference evidence="1 2" key="1">
    <citation type="submission" date="2020-04" db="EMBL/GenBank/DDBJ databases">
        <title>Luteolibacter sp. G-1-1-1 isolated from soil.</title>
        <authorList>
            <person name="Dahal R.H."/>
        </authorList>
    </citation>
    <scope>NUCLEOTIDE SEQUENCE [LARGE SCALE GENOMIC DNA]</scope>
    <source>
        <strain evidence="1 2">G-1-1-1</strain>
    </source>
</reference>
<protein>
    <recommendedName>
        <fullName evidence="3">Alpha/beta hydrolase</fullName>
    </recommendedName>
</protein>
<dbReference type="AlphaFoldDB" id="A0A858RLX8"/>
<dbReference type="Proteomes" id="UP000501812">
    <property type="component" value="Chromosome"/>
</dbReference>
<dbReference type="KEGG" id="luo:HHL09_15815"/>
<keyword evidence="2" id="KW-1185">Reference proteome</keyword>
<evidence type="ECO:0000313" key="2">
    <source>
        <dbReference type="Proteomes" id="UP000501812"/>
    </source>
</evidence>
<evidence type="ECO:0008006" key="3">
    <source>
        <dbReference type="Google" id="ProtNLM"/>
    </source>
</evidence>
<dbReference type="RefSeq" id="WP_169455590.1">
    <property type="nucleotide sequence ID" value="NZ_CP051774.1"/>
</dbReference>
<proteinExistence type="predicted"/>